<dbReference type="AlphaFoldDB" id="A0A8S1TEI0"/>
<sequence length="98" mass="12439">MISSRSCYQIRLYRQIRFIRFMNQIKRIEIHEVLQEFFSYDFMELLYFDLKTKIIEFRRIVPQLQDNRNRTKIFQILNKRISNKKYWIYYIGEKLDNQ</sequence>
<gene>
    <name evidence="1" type="ORF">POCTA_138.1.T0230237</name>
</gene>
<evidence type="ECO:0000313" key="2">
    <source>
        <dbReference type="Proteomes" id="UP000683925"/>
    </source>
</evidence>
<organism evidence="1 2">
    <name type="scientific">Paramecium octaurelia</name>
    <dbReference type="NCBI Taxonomy" id="43137"/>
    <lineage>
        <taxon>Eukaryota</taxon>
        <taxon>Sar</taxon>
        <taxon>Alveolata</taxon>
        <taxon>Ciliophora</taxon>
        <taxon>Intramacronucleata</taxon>
        <taxon>Oligohymenophorea</taxon>
        <taxon>Peniculida</taxon>
        <taxon>Parameciidae</taxon>
        <taxon>Paramecium</taxon>
    </lineage>
</organism>
<accession>A0A8S1TEI0</accession>
<evidence type="ECO:0000313" key="1">
    <source>
        <dbReference type="EMBL" id="CAD8150247.1"/>
    </source>
</evidence>
<keyword evidence="2" id="KW-1185">Reference proteome</keyword>
<name>A0A8S1TEI0_PAROT</name>
<protein>
    <submittedName>
        <fullName evidence="1">Uncharacterized protein</fullName>
    </submittedName>
</protein>
<reference evidence="1" key="1">
    <citation type="submission" date="2021-01" db="EMBL/GenBank/DDBJ databases">
        <authorList>
            <consortium name="Genoscope - CEA"/>
            <person name="William W."/>
        </authorList>
    </citation>
    <scope>NUCLEOTIDE SEQUENCE</scope>
</reference>
<comment type="caution">
    <text evidence="1">The sequence shown here is derived from an EMBL/GenBank/DDBJ whole genome shotgun (WGS) entry which is preliminary data.</text>
</comment>
<dbReference type="EMBL" id="CAJJDP010000023">
    <property type="protein sequence ID" value="CAD8150247.1"/>
    <property type="molecule type" value="Genomic_DNA"/>
</dbReference>
<dbReference type="Proteomes" id="UP000683925">
    <property type="component" value="Unassembled WGS sequence"/>
</dbReference>
<proteinExistence type="predicted"/>